<dbReference type="PRINTS" id="PR00301">
    <property type="entry name" value="HEATSHOCK70"/>
</dbReference>
<keyword evidence="10" id="KW-1185">Reference proteome</keyword>
<dbReference type="RefSeq" id="WP_183646102.1">
    <property type="nucleotide sequence ID" value="NZ_JACHWU010000001.1"/>
</dbReference>
<dbReference type="Gene3D" id="3.90.640.10">
    <property type="entry name" value="Actin, Chain A, domain 4"/>
    <property type="match status" value="1"/>
</dbReference>
<evidence type="ECO:0000256" key="8">
    <source>
        <dbReference type="SAM" id="Phobius"/>
    </source>
</evidence>
<feature type="region of interest" description="Disordered" evidence="7">
    <location>
        <begin position="402"/>
        <end position="556"/>
    </location>
</feature>
<dbReference type="InterPro" id="IPR018181">
    <property type="entry name" value="Heat_shock_70_CS"/>
</dbReference>
<proteinExistence type="inferred from homology"/>
<name>A0A839RVL2_9PSEU</name>
<comment type="similarity">
    <text evidence="1 6">Belongs to the heat shock protein 70 family.</text>
</comment>
<dbReference type="NCBIfam" id="TIGR03931">
    <property type="entry name" value="T7SS_Rv3446c"/>
    <property type="match status" value="1"/>
</dbReference>
<comment type="caution">
    <text evidence="9">The sequence shown here is derived from an EMBL/GenBank/DDBJ whole genome shotgun (WGS) entry which is preliminary data.</text>
</comment>
<dbReference type="PANTHER" id="PTHR19375">
    <property type="entry name" value="HEAT SHOCK PROTEIN 70KDA"/>
    <property type="match status" value="1"/>
</dbReference>
<dbReference type="Pfam" id="PF00012">
    <property type="entry name" value="HSP70"/>
    <property type="match status" value="1"/>
</dbReference>
<evidence type="ECO:0000256" key="7">
    <source>
        <dbReference type="SAM" id="MobiDB-lite"/>
    </source>
</evidence>
<gene>
    <name evidence="9" type="ORF">FHS23_000117</name>
</gene>
<dbReference type="InterPro" id="IPR043129">
    <property type="entry name" value="ATPase_NBD"/>
</dbReference>
<organism evidence="9 10">
    <name type="scientific">Prauserella isguenensis</name>
    <dbReference type="NCBI Taxonomy" id="1470180"/>
    <lineage>
        <taxon>Bacteria</taxon>
        <taxon>Bacillati</taxon>
        <taxon>Actinomycetota</taxon>
        <taxon>Actinomycetes</taxon>
        <taxon>Pseudonocardiales</taxon>
        <taxon>Pseudonocardiaceae</taxon>
        <taxon>Prauserella</taxon>
    </lineage>
</organism>
<dbReference type="InterPro" id="IPR023840">
    <property type="entry name" value="T7SS_Rv3446c"/>
</dbReference>
<evidence type="ECO:0000256" key="4">
    <source>
        <dbReference type="ARBA" id="ARBA00023016"/>
    </source>
</evidence>
<dbReference type="InterPro" id="IPR013126">
    <property type="entry name" value="Hsp_70_fam"/>
</dbReference>
<dbReference type="SUPFAM" id="SSF53067">
    <property type="entry name" value="Actin-like ATPase domain"/>
    <property type="match status" value="2"/>
</dbReference>
<keyword evidence="8" id="KW-0472">Membrane</keyword>
<protein>
    <submittedName>
        <fullName evidence="9">Type VII secretion-associated protein (TIGR03931 family)</fullName>
    </submittedName>
</protein>
<dbReference type="Proteomes" id="UP000550714">
    <property type="component" value="Unassembled WGS sequence"/>
</dbReference>
<evidence type="ECO:0000256" key="5">
    <source>
        <dbReference type="ARBA" id="ARBA00023186"/>
    </source>
</evidence>
<evidence type="ECO:0000313" key="9">
    <source>
        <dbReference type="EMBL" id="MBB3049122.1"/>
    </source>
</evidence>
<evidence type="ECO:0000313" key="10">
    <source>
        <dbReference type="Proteomes" id="UP000550714"/>
    </source>
</evidence>
<keyword evidence="2 6" id="KW-0547">Nucleotide-binding</keyword>
<keyword evidence="4" id="KW-0346">Stress response</keyword>
<dbReference type="EMBL" id="JACHWU010000001">
    <property type="protein sequence ID" value="MBB3049122.1"/>
    <property type="molecule type" value="Genomic_DNA"/>
</dbReference>
<evidence type="ECO:0000256" key="6">
    <source>
        <dbReference type="RuleBase" id="RU003322"/>
    </source>
</evidence>
<keyword evidence="8" id="KW-1133">Transmembrane helix</keyword>
<keyword evidence="5" id="KW-0143">Chaperone</keyword>
<feature type="compositionally biased region" description="Low complexity" evidence="7">
    <location>
        <begin position="472"/>
        <end position="488"/>
    </location>
</feature>
<accession>A0A839RVL2</accession>
<feature type="transmembrane region" description="Helical" evidence="8">
    <location>
        <begin position="560"/>
        <end position="582"/>
    </location>
</feature>
<dbReference type="PROSITE" id="PS00329">
    <property type="entry name" value="HSP70_2"/>
    <property type="match status" value="1"/>
</dbReference>
<dbReference type="GO" id="GO:0140662">
    <property type="term" value="F:ATP-dependent protein folding chaperone"/>
    <property type="evidence" value="ECO:0007669"/>
    <property type="project" value="InterPro"/>
</dbReference>
<reference evidence="9 10" key="1">
    <citation type="submission" date="2020-08" db="EMBL/GenBank/DDBJ databases">
        <title>Genomic Encyclopedia of Type Strains, Phase III (KMG-III): the genomes of soil and plant-associated and newly described type strains.</title>
        <authorList>
            <person name="Whitman W."/>
        </authorList>
    </citation>
    <scope>NUCLEOTIDE SEQUENCE [LARGE SCALE GENOMIC DNA]</scope>
    <source>
        <strain evidence="9 10">CECT 8577</strain>
    </source>
</reference>
<sequence length="734" mass="78596">MTFRVAIDFGTSSTCVVAAIGERQPQVVVIDGQPLMPSAVYAHSDGTLFVGQEAERQAAVDPARFEPTPKRRIDEGELLLGDTVLPVVDVVRTVLSRAVGEARRLAANADVDLLVLTHPADWGAVRTRLLRQAASGLGHEVALVPEPVAAAVFHAATYAPAKADNPEKTVAFTGSPGDTLAVLDFGGGTIDVSVVRRTESQQRRTAFEVLATRGDPSFGGADIDQALLEHVGSLVPAADREAWDELVQGRELADRRRRRVLRQDIRGAKETLSRHAYTDVPMPPPFADAHVTREQLEELIASPLGRAVELTLATIEDAKLRAKQLTAIFLVGGSSRIPMMSRLVHERTGVVPTTLDQPETVVARGALRAVQVIPDRGGSVPAALPGRGSETTTVVGRDEANRAIQGGPGAPAQAGSGRPDQGQTPHSGPPHSGAPHSGTPHPGTGTPQSGTPQSGTPQAWHGGPNRHGRHPGGPTQQAPTQQGPNQQGLQGRATQSPGHGQPPQAYPQSGPFPRQQPGGAHQSGPYGFGHQPSQGYRQPAGSRTDGADGQSAPKRRRRGLVWSAAALVALLVAGTAGWFFFLRDDRPPGTEIARFSYSFVAPEGWEKLLEDTQRARVAFAPKGSDGSDRVVVQQIEQDFDAGEQHRQLYDTLRADADEANSQSPGKYRNFREHHTYADKDTIYYEEFPSEGVIIKWYVQANGKAQVSIGCRIVKMEQRLETGCSQIVGTLDFTN</sequence>
<evidence type="ECO:0000256" key="2">
    <source>
        <dbReference type="ARBA" id="ARBA00022741"/>
    </source>
</evidence>
<dbReference type="AlphaFoldDB" id="A0A839RVL2"/>
<dbReference type="PROSITE" id="PS01036">
    <property type="entry name" value="HSP70_3"/>
    <property type="match status" value="1"/>
</dbReference>
<feature type="compositionally biased region" description="Low complexity" evidence="7">
    <location>
        <begin position="424"/>
        <end position="463"/>
    </location>
</feature>
<keyword evidence="8" id="KW-0812">Transmembrane</keyword>
<keyword evidence="3 6" id="KW-0067">ATP-binding</keyword>
<dbReference type="GO" id="GO:0005524">
    <property type="term" value="F:ATP binding"/>
    <property type="evidence" value="ECO:0007669"/>
    <property type="project" value="UniProtKB-KW"/>
</dbReference>
<dbReference type="Gene3D" id="3.30.420.40">
    <property type="match status" value="2"/>
</dbReference>
<evidence type="ECO:0000256" key="1">
    <source>
        <dbReference type="ARBA" id="ARBA00007381"/>
    </source>
</evidence>
<evidence type="ECO:0000256" key="3">
    <source>
        <dbReference type="ARBA" id="ARBA00022840"/>
    </source>
</evidence>